<protein>
    <submittedName>
        <fullName evidence="3">Uncharacterized protein</fullName>
    </submittedName>
</protein>
<evidence type="ECO:0000313" key="4">
    <source>
        <dbReference type="Proteomes" id="UP001177670"/>
    </source>
</evidence>
<reference evidence="3" key="1">
    <citation type="submission" date="2021-10" db="EMBL/GenBank/DDBJ databases">
        <title>Melipona bicolor Genome sequencing and assembly.</title>
        <authorList>
            <person name="Araujo N.S."/>
            <person name="Arias M.C."/>
        </authorList>
    </citation>
    <scope>NUCLEOTIDE SEQUENCE</scope>
    <source>
        <strain evidence="3">USP_2M_L1-L4_2017</strain>
        <tissue evidence="3">Whole body</tissue>
    </source>
</reference>
<feature type="non-terminal residue" evidence="3">
    <location>
        <position position="1"/>
    </location>
</feature>
<evidence type="ECO:0000256" key="1">
    <source>
        <dbReference type="SAM" id="MobiDB-lite"/>
    </source>
</evidence>
<keyword evidence="2" id="KW-0812">Transmembrane</keyword>
<dbReference type="AlphaFoldDB" id="A0AA40FI35"/>
<evidence type="ECO:0000256" key="2">
    <source>
        <dbReference type="SAM" id="Phobius"/>
    </source>
</evidence>
<dbReference type="EMBL" id="JAHYIQ010000039">
    <property type="protein sequence ID" value="KAK1118969.1"/>
    <property type="molecule type" value="Genomic_DNA"/>
</dbReference>
<comment type="caution">
    <text evidence="3">The sequence shown here is derived from an EMBL/GenBank/DDBJ whole genome shotgun (WGS) entry which is preliminary data.</text>
</comment>
<proteinExistence type="predicted"/>
<keyword evidence="2" id="KW-0472">Membrane</keyword>
<feature type="region of interest" description="Disordered" evidence="1">
    <location>
        <begin position="1"/>
        <end position="22"/>
    </location>
</feature>
<accession>A0AA40FI35</accession>
<sequence length="54" mass="5685">RASQEEGGEPTEAAGGYPAKPPIDTASLYVLRPFRLGVVVTVVVVLLLLCRATC</sequence>
<name>A0AA40FI35_9HYME</name>
<keyword evidence="4" id="KW-1185">Reference proteome</keyword>
<gene>
    <name evidence="3" type="ORF">K0M31_013739</name>
</gene>
<feature type="transmembrane region" description="Helical" evidence="2">
    <location>
        <begin position="34"/>
        <end position="52"/>
    </location>
</feature>
<organism evidence="3 4">
    <name type="scientific">Melipona bicolor</name>
    <dbReference type="NCBI Taxonomy" id="60889"/>
    <lineage>
        <taxon>Eukaryota</taxon>
        <taxon>Metazoa</taxon>
        <taxon>Ecdysozoa</taxon>
        <taxon>Arthropoda</taxon>
        <taxon>Hexapoda</taxon>
        <taxon>Insecta</taxon>
        <taxon>Pterygota</taxon>
        <taxon>Neoptera</taxon>
        <taxon>Endopterygota</taxon>
        <taxon>Hymenoptera</taxon>
        <taxon>Apocrita</taxon>
        <taxon>Aculeata</taxon>
        <taxon>Apoidea</taxon>
        <taxon>Anthophila</taxon>
        <taxon>Apidae</taxon>
        <taxon>Melipona</taxon>
    </lineage>
</organism>
<keyword evidence="2" id="KW-1133">Transmembrane helix</keyword>
<evidence type="ECO:0000313" key="3">
    <source>
        <dbReference type="EMBL" id="KAK1118969.1"/>
    </source>
</evidence>
<dbReference type="Proteomes" id="UP001177670">
    <property type="component" value="Unassembled WGS sequence"/>
</dbReference>